<accession>A0A1F6V4Y1</accession>
<gene>
    <name evidence="1" type="ORF">A2642_03810</name>
</gene>
<evidence type="ECO:0000313" key="1">
    <source>
        <dbReference type="EMBL" id="OGI64579.1"/>
    </source>
</evidence>
<proteinExistence type="predicted"/>
<reference evidence="1 2" key="1">
    <citation type="journal article" date="2016" name="Nat. Commun.">
        <title>Thousands of microbial genomes shed light on interconnected biogeochemical processes in an aquifer system.</title>
        <authorList>
            <person name="Anantharaman K."/>
            <person name="Brown C.T."/>
            <person name="Hug L.A."/>
            <person name="Sharon I."/>
            <person name="Castelle C.J."/>
            <person name="Probst A.J."/>
            <person name="Thomas B.C."/>
            <person name="Singh A."/>
            <person name="Wilkins M.J."/>
            <person name="Karaoz U."/>
            <person name="Brodie E.L."/>
            <person name="Williams K.H."/>
            <person name="Hubbard S.S."/>
            <person name="Banfield J.F."/>
        </authorList>
    </citation>
    <scope>NUCLEOTIDE SEQUENCE [LARGE SCALE GENOMIC DNA]</scope>
</reference>
<organism evidence="1 2">
    <name type="scientific">Candidatus Nomurabacteria bacterium RIFCSPHIGHO2_01_FULL_39_10</name>
    <dbReference type="NCBI Taxonomy" id="1801733"/>
    <lineage>
        <taxon>Bacteria</taxon>
        <taxon>Candidatus Nomuraibacteriota</taxon>
    </lineage>
</organism>
<protein>
    <submittedName>
        <fullName evidence="1">Uncharacterized protein</fullName>
    </submittedName>
</protein>
<evidence type="ECO:0000313" key="2">
    <source>
        <dbReference type="Proteomes" id="UP000178700"/>
    </source>
</evidence>
<dbReference type="EMBL" id="MFTJ01000047">
    <property type="protein sequence ID" value="OGI64579.1"/>
    <property type="molecule type" value="Genomic_DNA"/>
</dbReference>
<dbReference type="Proteomes" id="UP000178700">
    <property type="component" value="Unassembled WGS sequence"/>
</dbReference>
<comment type="caution">
    <text evidence="1">The sequence shown here is derived from an EMBL/GenBank/DDBJ whole genome shotgun (WGS) entry which is preliminary data.</text>
</comment>
<sequence length="168" mass="19256">MDRDFICGKKYTISKTNTIGLPVLLANLPSEIKIFGNRMFLKSSFHVSLVCINEIIKKYGISDSEFKDSIIKDFCDFIQANDINLLNYSPDFKFVEENDLKTIVVMCQVSNLYEFFQLVDKKYGLKIEYPPTHVTLYILKDKLGIFLTDSDDIKNLTKAIPNPIGHSL</sequence>
<name>A0A1F6V4Y1_9BACT</name>
<dbReference type="AlphaFoldDB" id="A0A1F6V4Y1"/>